<feature type="region of interest" description="Disordered" evidence="6">
    <location>
        <begin position="181"/>
        <end position="203"/>
    </location>
</feature>
<organism evidence="8 9">
    <name type="scientific">Nonomuraea endophytica</name>
    <dbReference type="NCBI Taxonomy" id="714136"/>
    <lineage>
        <taxon>Bacteria</taxon>
        <taxon>Bacillati</taxon>
        <taxon>Actinomycetota</taxon>
        <taxon>Actinomycetes</taxon>
        <taxon>Streptosporangiales</taxon>
        <taxon>Streptosporangiaceae</taxon>
        <taxon>Nonomuraea</taxon>
    </lineage>
</organism>
<evidence type="ECO:0000313" key="8">
    <source>
        <dbReference type="EMBL" id="MBB5074777.1"/>
    </source>
</evidence>
<feature type="transmembrane region" description="Helical" evidence="7">
    <location>
        <begin position="270"/>
        <end position="290"/>
    </location>
</feature>
<accession>A0A7W7ZVY7</accession>
<dbReference type="RefSeq" id="WP_184957764.1">
    <property type="nucleotide sequence ID" value="NZ_JACHIN010000001.1"/>
</dbReference>
<protein>
    <recommendedName>
        <fullName evidence="10">Flippase-like domain-containing protein</fullName>
    </recommendedName>
</protein>
<feature type="region of interest" description="Disordered" evidence="6">
    <location>
        <begin position="318"/>
        <end position="341"/>
    </location>
</feature>
<feature type="transmembrane region" description="Helical" evidence="7">
    <location>
        <begin position="116"/>
        <end position="137"/>
    </location>
</feature>
<evidence type="ECO:0000256" key="5">
    <source>
        <dbReference type="ARBA" id="ARBA00023136"/>
    </source>
</evidence>
<evidence type="ECO:0008006" key="10">
    <source>
        <dbReference type="Google" id="ProtNLM"/>
    </source>
</evidence>
<dbReference type="Proteomes" id="UP000568380">
    <property type="component" value="Unassembled WGS sequence"/>
</dbReference>
<feature type="transmembrane region" description="Helical" evidence="7">
    <location>
        <begin position="39"/>
        <end position="58"/>
    </location>
</feature>
<feature type="compositionally biased region" description="Polar residues" evidence="6">
    <location>
        <begin position="321"/>
        <end position="341"/>
    </location>
</feature>
<keyword evidence="9" id="KW-1185">Reference proteome</keyword>
<feature type="transmembrane region" description="Helical" evidence="7">
    <location>
        <begin position="207"/>
        <end position="227"/>
    </location>
</feature>
<comment type="caution">
    <text evidence="8">The sequence shown here is derived from an EMBL/GenBank/DDBJ whole genome shotgun (WGS) entry which is preliminary data.</text>
</comment>
<dbReference type="InterPro" id="IPR022791">
    <property type="entry name" value="L-PG_synthase/AglD"/>
</dbReference>
<evidence type="ECO:0000256" key="2">
    <source>
        <dbReference type="ARBA" id="ARBA00022475"/>
    </source>
</evidence>
<evidence type="ECO:0000256" key="4">
    <source>
        <dbReference type="ARBA" id="ARBA00022989"/>
    </source>
</evidence>
<keyword evidence="3 7" id="KW-0812">Transmembrane</keyword>
<evidence type="ECO:0000256" key="7">
    <source>
        <dbReference type="SAM" id="Phobius"/>
    </source>
</evidence>
<evidence type="ECO:0000256" key="1">
    <source>
        <dbReference type="ARBA" id="ARBA00004651"/>
    </source>
</evidence>
<name>A0A7W7ZVY7_9ACTN</name>
<dbReference type="Pfam" id="PF03706">
    <property type="entry name" value="LPG_synthase_TM"/>
    <property type="match status" value="1"/>
</dbReference>
<proteinExistence type="predicted"/>
<dbReference type="EMBL" id="JACHIN010000001">
    <property type="protein sequence ID" value="MBB5074777.1"/>
    <property type="molecule type" value="Genomic_DNA"/>
</dbReference>
<evidence type="ECO:0000256" key="3">
    <source>
        <dbReference type="ARBA" id="ARBA00022692"/>
    </source>
</evidence>
<keyword evidence="2" id="KW-1003">Cell membrane</keyword>
<reference evidence="8 9" key="1">
    <citation type="submission" date="2020-08" db="EMBL/GenBank/DDBJ databases">
        <title>Genomic Encyclopedia of Type Strains, Phase IV (KMG-IV): sequencing the most valuable type-strain genomes for metagenomic binning, comparative biology and taxonomic classification.</title>
        <authorList>
            <person name="Goeker M."/>
        </authorList>
    </citation>
    <scope>NUCLEOTIDE SEQUENCE [LARGE SCALE GENOMIC DNA]</scope>
    <source>
        <strain evidence="8 9">DSM 45385</strain>
    </source>
</reference>
<gene>
    <name evidence="8" type="ORF">HNR40_000223</name>
</gene>
<dbReference type="GO" id="GO:0005886">
    <property type="term" value="C:plasma membrane"/>
    <property type="evidence" value="ECO:0007669"/>
    <property type="project" value="UniProtKB-SubCell"/>
</dbReference>
<feature type="transmembrane region" description="Helical" evidence="7">
    <location>
        <begin position="144"/>
        <end position="163"/>
    </location>
</feature>
<evidence type="ECO:0000256" key="6">
    <source>
        <dbReference type="SAM" id="MobiDB-lite"/>
    </source>
</evidence>
<evidence type="ECO:0000313" key="9">
    <source>
        <dbReference type="Proteomes" id="UP000568380"/>
    </source>
</evidence>
<sequence>MLRRLLRVLLALVALGFLGYGLARNWDETTAALSGLSPWALAGAFAAVLAGQFCMLVAWREVLAGLGSPLSLRVSGRIMFVGQLGKYIPGSVWAYAAMMDLGRDHGSPPRRTFACISLSLVINLGVALTIAAATLATHEALRKAWYLLLIVPVIVVCLHPKVLTWGLNLALRLARKEPLERRSSGGESDEGANGARSGRDNKHGSVVSGRTVLVAVAWTALGWLIYGVHTMLLAGRWDLYVLATGAYAFAWATGLLTFVVPAGVGVREGALVLVFTPLIGTGAAFAVALLSRVAFTLADATAAGVAFLLGRQESSKAAVYTDQNGSGSTDLTPERNPTGSA</sequence>
<dbReference type="AlphaFoldDB" id="A0A7W7ZVY7"/>
<feature type="transmembrane region" description="Helical" evidence="7">
    <location>
        <begin position="239"/>
        <end position="264"/>
    </location>
</feature>
<comment type="subcellular location">
    <subcellularLocation>
        <location evidence="1">Cell membrane</location>
        <topology evidence="1">Multi-pass membrane protein</topology>
    </subcellularLocation>
</comment>
<keyword evidence="5 7" id="KW-0472">Membrane</keyword>
<keyword evidence="4 7" id="KW-1133">Transmembrane helix</keyword>